<name>A0A0L0BR14_LUCCU</name>
<feature type="region of interest" description="Disordered" evidence="1">
    <location>
        <begin position="258"/>
        <end position="277"/>
    </location>
</feature>
<evidence type="ECO:0000313" key="4">
    <source>
        <dbReference type="EMBL" id="KNC21679.1"/>
    </source>
</evidence>
<dbReference type="CDD" id="cd00104">
    <property type="entry name" value="KAZAL_FS"/>
    <property type="match status" value="1"/>
</dbReference>
<evidence type="ECO:0000256" key="1">
    <source>
        <dbReference type="SAM" id="MobiDB-lite"/>
    </source>
</evidence>
<feature type="domain" description="Kazal-like" evidence="3">
    <location>
        <begin position="201"/>
        <end position="253"/>
    </location>
</feature>
<keyword evidence="5" id="KW-1185">Reference proteome</keyword>
<dbReference type="Gene3D" id="3.30.60.30">
    <property type="match status" value="2"/>
</dbReference>
<evidence type="ECO:0000259" key="3">
    <source>
        <dbReference type="PROSITE" id="PS51465"/>
    </source>
</evidence>
<feature type="compositionally biased region" description="Acidic residues" evidence="1">
    <location>
        <begin position="266"/>
        <end position="277"/>
    </location>
</feature>
<evidence type="ECO:0000313" key="5">
    <source>
        <dbReference type="Proteomes" id="UP000037069"/>
    </source>
</evidence>
<dbReference type="InterPro" id="IPR036058">
    <property type="entry name" value="Kazal_dom_sf"/>
</dbReference>
<dbReference type="SMART" id="SM00280">
    <property type="entry name" value="KAZAL"/>
    <property type="match status" value="2"/>
</dbReference>
<feature type="signal peptide" evidence="2">
    <location>
        <begin position="1"/>
        <end position="18"/>
    </location>
</feature>
<reference evidence="4 5" key="1">
    <citation type="journal article" date="2015" name="Nat. Commun.">
        <title>Lucilia cuprina genome unlocks parasitic fly biology to underpin future interventions.</title>
        <authorList>
            <person name="Anstead C.A."/>
            <person name="Korhonen P.K."/>
            <person name="Young N.D."/>
            <person name="Hall R.S."/>
            <person name="Jex A.R."/>
            <person name="Murali S.C."/>
            <person name="Hughes D.S."/>
            <person name="Lee S.F."/>
            <person name="Perry T."/>
            <person name="Stroehlein A.J."/>
            <person name="Ansell B.R."/>
            <person name="Breugelmans B."/>
            <person name="Hofmann A."/>
            <person name="Qu J."/>
            <person name="Dugan S."/>
            <person name="Lee S.L."/>
            <person name="Chao H."/>
            <person name="Dinh H."/>
            <person name="Han Y."/>
            <person name="Doddapaneni H.V."/>
            <person name="Worley K.C."/>
            <person name="Muzny D.M."/>
            <person name="Ioannidis P."/>
            <person name="Waterhouse R.M."/>
            <person name="Zdobnov E.M."/>
            <person name="James P.J."/>
            <person name="Bagnall N.H."/>
            <person name="Kotze A.C."/>
            <person name="Gibbs R.A."/>
            <person name="Richards S."/>
            <person name="Batterham P."/>
            <person name="Gasser R.B."/>
        </authorList>
    </citation>
    <scope>NUCLEOTIDE SEQUENCE [LARGE SCALE GENOMIC DNA]</scope>
    <source>
        <strain evidence="4 5">LS</strain>
        <tissue evidence="4">Full body</tissue>
    </source>
</reference>
<evidence type="ECO:0000256" key="2">
    <source>
        <dbReference type="SAM" id="SignalP"/>
    </source>
</evidence>
<dbReference type="Pfam" id="PF07648">
    <property type="entry name" value="Kazal_2"/>
    <property type="match status" value="2"/>
</dbReference>
<proteinExistence type="predicted"/>
<protein>
    <recommendedName>
        <fullName evidence="3">Kazal-like domain-containing protein</fullName>
    </recommendedName>
</protein>
<feature type="chain" id="PRO_5005534939" description="Kazal-like domain-containing protein" evidence="2">
    <location>
        <begin position="19"/>
        <end position="467"/>
    </location>
</feature>
<gene>
    <name evidence="4" type="ORF">FF38_09792</name>
</gene>
<dbReference type="SUPFAM" id="SSF100895">
    <property type="entry name" value="Kazal-type serine protease inhibitors"/>
    <property type="match status" value="2"/>
</dbReference>
<keyword evidence="2" id="KW-0732">Signal</keyword>
<dbReference type="InterPro" id="IPR002350">
    <property type="entry name" value="Kazal_dom"/>
</dbReference>
<dbReference type="OrthoDB" id="126772at2759"/>
<dbReference type="Proteomes" id="UP000037069">
    <property type="component" value="Unassembled WGS sequence"/>
</dbReference>
<sequence length="467" mass="53497">MHFFGCCLILSFLSFSKAYTNYKSYPKDYLRNYPKAYPGDYPSDYKSDYPSDYCILGNTPVCATNGHEYFLLENECEFNNFNSKQLEKGQLDSCYTPASALSYEQHKYDNYCPQYCNRILKPLCASYRNEQRNFTNECVLKKHICETKENWQVILNDTCVSVSCALDGQEICASLNGYMQSFPNLFSLYGEIQTRGKDWQILNVGPCPCPEDYRPICAQLNCTARTFTNECFLEREVKNGSHWSILFFGECPELPTSTASPNNVDNNDDEVENSGDGPFDVDDAIAKSLNEECKPRQNKPVYIVKKNQISPYIPSLYPNKPLGKPHDYHHQNQPYNIAKSNKNTYEKLSKKTYDKYEKAHVPPKTSYNDHDADMFSNTIYNYAGHVNPPDYQSFFKPLNTPLTVSAVSLVSSGYNNDLYTAQTVTDIKYQNYNPVSITAYSPAPINSYGDINYNDEDLYDSLYESFT</sequence>
<comment type="caution">
    <text evidence="4">The sequence shown here is derived from an EMBL/GenBank/DDBJ whole genome shotgun (WGS) entry which is preliminary data.</text>
</comment>
<dbReference type="EMBL" id="JRES01001589">
    <property type="protein sequence ID" value="KNC21679.1"/>
    <property type="molecule type" value="Genomic_DNA"/>
</dbReference>
<organism evidence="4 5">
    <name type="scientific">Lucilia cuprina</name>
    <name type="common">Green bottle fly</name>
    <name type="synonym">Australian sheep blowfly</name>
    <dbReference type="NCBI Taxonomy" id="7375"/>
    <lineage>
        <taxon>Eukaryota</taxon>
        <taxon>Metazoa</taxon>
        <taxon>Ecdysozoa</taxon>
        <taxon>Arthropoda</taxon>
        <taxon>Hexapoda</taxon>
        <taxon>Insecta</taxon>
        <taxon>Pterygota</taxon>
        <taxon>Neoptera</taxon>
        <taxon>Endopterygota</taxon>
        <taxon>Diptera</taxon>
        <taxon>Brachycera</taxon>
        <taxon>Muscomorpha</taxon>
        <taxon>Oestroidea</taxon>
        <taxon>Calliphoridae</taxon>
        <taxon>Luciliinae</taxon>
        <taxon>Lucilia</taxon>
    </lineage>
</organism>
<accession>A0A0L0BR14</accession>
<dbReference type="PROSITE" id="PS51465">
    <property type="entry name" value="KAZAL_2"/>
    <property type="match status" value="1"/>
</dbReference>
<dbReference type="AlphaFoldDB" id="A0A0L0BR14"/>